<keyword evidence="5" id="KW-1185">Reference proteome</keyword>
<feature type="domain" description="Nitroreductase" evidence="3">
    <location>
        <begin position="7"/>
        <end position="65"/>
    </location>
</feature>
<protein>
    <submittedName>
        <fullName evidence="4">Nitroreductase</fullName>
    </submittedName>
</protein>
<evidence type="ECO:0000256" key="1">
    <source>
        <dbReference type="ARBA" id="ARBA00007118"/>
    </source>
</evidence>
<dbReference type="SUPFAM" id="SSF55469">
    <property type="entry name" value="FMN-dependent nitroreductase-like"/>
    <property type="match status" value="1"/>
</dbReference>
<evidence type="ECO:0000313" key="5">
    <source>
        <dbReference type="Proteomes" id="UP000007254"/>
    </source>
</evidence>
<evidence type="ECO:0000256" key="2">
    <source>
        <dbReference type="ARBA" id="ARBA00023002"/>
    </source>
</evidence>
<reference evidence="4 5" key="1">
    <citation type="submission" date="2011-06" db="EMBL/GenBank/DDBJ databases">
        <title>The complete genome of Spirochaeta thermophila DSM 6578.</title>
        <authorList>
            <consortium name="US DOE Joint Genome Institute (JGI-PGF)"/>
            <person name="Lucas S."/>
            <person name="Lapidus A."/>
            <person name="Bruce D."/>
            <person name="Goodwin L."/>
            <person name="Pitluck S."/>
            <person name="Peters L."/>
            <person name="Kyrpides N."/>
            <person name="Mavromatis K."/>
            <person name="Ivanova N."/>
            <person name="Mikailova N."/>
            <person name="Pagani I."/>
            <person name="Chertkov O."/>
            <person name="Detter J.C."/>
            <person name="Tapia R."/>
            <person name="Han C."/>
            <person name="Land M."/>
            <person name="Hauser L."/>
            <person name="Markowitz V."/>
            <person name="Cheng J.-F."/>
            <person name="Hugenholtz P."/>
            <person name="Woyke T."/>
            <person name="Wu D."/>
            <person name="Spring S."/>
            <person name="Merkhoffer B."/>
            <person name="Schneider S."/>
            <person name="Klenk H.-P."/>
            <person name="Eisen J.A."/>
        </authorList>
    </citation>
    <scope>NUCLEOTIDE SEQUENCE [LARGE SCALE GENOMIC DNA]</scope>
    <source>
        <strain evidence="5">ATCC 700085 / DSM 6578 / Z-1203</strain>
    </source>
</reference>
<gene>
    <name evidence="4" type="ordered locus">Spith_1829</name>
</gene>
<dbReference type="KEGG" id="stq:Spith_1829"/>
<dbReference type="Proteomes" id="UP000007254">
    <property type="component" value="Chromosome"/>
</dbReference>
<evidence type="ECO:0000259" key="3">
    <source>
        <dbReference type="Pfam" id="PF00881"/>
    </source>
</evidence>
<accession>G0GCM2</accession>
<feature type="domain" description="Nitroreductase" evidence="3">
    <location>
        <begin position="66"/>
        <end position="147"/>
    </location>
</feature>
<dbReference type="PANTHER" id="PTHR43673">
    <property type="entry name" value="NAD(P)H NITROREDUCTASE YDGI-RELATED"/>
    <property type="match status" value="1"/>
</dbReference>
<dbReference type="InterPro" id="IPR029479">
    <property type="entry name" value="Nitroreductase"/>
</dbReference>
<dbReference type="PANTHER" id="PTHR43673:SF10">
    <property type="entry name" value="NADH DEHYDROGENASE_NAD(P)H NITROREDUCTASE XCC3605-RELATED"/>
    <property type="match status" value="1"/>
</dbReference>
<proteinExistence type="inferred from homology"/>
<dbReference type="InterPro" id="IPR000415">
    <property type="entry name" value="Nitroreductase-like"/>
</dbReference>
<dbReference type="OrthoDB" id="9812105at2"/>
<dbReference type="Gene3D" id="3.40.109.10">
    <property type="entry name" value="NADH Oxidase"/>
    <property type="match status" value="1"/>
</dbReference>
<dbReference type="RefSeq" id="WP_014625414.1">
    <property type="nucleotide sequence ID" value="NC_017583.1"/>
</dbReference>
<comment type="similarity">
    <text evidence="1">Belongs to the nitroreductase family.</text>
</comment>
<organism evidence="4 5">
    <name type="scientific">Winmispira thermophila (strain ATCC 700085 / DSM 6578 / Z-1203)</name>
    <name type="common">Spirochaeta thermophila</name>
    <dbReference type="NCBI Taxonomy" id="869211"/>
    <lineage>
        <taxon>Bacteria</taxon>
        <taxon>Pseudomonadati</taxon>
        <taxon>Spirochaetota</taxon>
        <taxon>Spirochaetia</taxon>
        <taxon>Winmispirales</taxon>
        <taxon>Winmispiraceae</taxon>
        <taxon>Winmispira</taxon>
    </lineage>
</organism>
<sequence>MELLPEIAERVSVRSFTDRVPPEDVVRRILEAGRLAPSAKNRQAWRFVVIRKEDVRRKIEEAAFHQEYVGQAPVIIAGCTTNVEYRMPNGQLSYPIDISIAMTQMMLQAVHEGLGTCFVSSYDEERVKYVLSVPYSMRVVLLLLLGYPAEEPLRPERYPLERIVGFDHW</sequence>
<keyword evidence="2" id="KW-0560">Oxidoreductase</keyword>
<name>G0GCM2_WINT7</name>
<dbReference type="AlphaFoldDB" id="G0GCM2"/>
<dbReference type="HOGENOM" id="CLU_070764_7_1_12"/>
<dbReference type="GO" id="GO:0016491">
    <property type="term" value="F:oxidoreductase activity"/>
    <property type="evidence" value="ECO:0007669"/>
    <property type="project" value="UniProtKB-KW"/>
</dbReference>
<dbReference type="EMBL" id="CP002903">
    <property type="protein sequence ID" value="AEJ62088.1"/>
    <property type="molecule type" value="Genomic_DNA"/>
</dbReference>
<evidence type="ECO:0000313" key="4">
    <source>
        <dbReference type="EMBL" id="AEJ62088.1"/>
    </source>
</evidence>
<dbReference type="STRING" id="869211.Spith_1829"/>
<dbReference type="Pfam" id="PF00881">
    <property type="entry name" value="Nitroreductase"/>
    <property type="match status" value="2"/>
</dbReference>